<evidence type="ECO:0000313" key="2">
    <source>
        <dbReference type="Proteomes" id="UP000264002"/>
    </source>
</evidence>
<comment type="caution">
    <text evidence="1">The sequence shown here is derived from an EMBL/GenBank/DDBJ whole genome shotgun (WGS) entry which is preliminary data.</text>
</comment>
<dbReference type="Proteomes" id="UP000264002">
    <property type="component" value="Unassembled WGS sequence"/>
</dbReference>
<dbReference type="AlphaFoldDB" id="A0A372MEU9"/>
<evidence type="ECO:0000313" key="1">
    <source>
        <dbReference type="EMBL" id="RFU93730.1"/>
    </source>
</evidence>
<protein>
    <submittedName>
        <fullName evidence="1">DUF4868 domain-containing protein</fullName>
    </submittedName>
</protein>
<gene>
    <name evidence="1" type="ORF">DYP60_13250</name>
</gene>
<name>A0A372MEU9_9SPIR</name>
<sequence>MNQFKYEEDGKIVLSSQKGFDLYLKLMNDDYLVSSLTETVYDTEVKKPEV</sequence>
<proteinExistence type="predicted"/>
<keyword evidence="2" id="KW-1185">Reference proteome</keyword>
<dbReference type="EMBL" id="QUWK01000021">
    <property type="protein sequence ID" value="RFU93730.1"/>
    <property type="molecule type" value="Genomic_DNA"/>
</dbReference>
<reference evidence="2" key="1">
    <citation type="submission" date="2018-08" db="EMBL/GenBank/DDBJ databases">
        <authorList>
            <person name="Grouzdev D.S."/>
            <person name="Krutkina M.S."/>
        </authorList>
    </citation>
    <scope>NUCLEOTIDE SEQUENCE [LARGE SCALE GENOMIC DNA]</scope>
    <source>
        <strain evidence="2">4-11</strain>
    </source>
</reference>
<reference evidence="1 2" key="2">
    <citation type="submission" date="2018-09" db="EMBL/GenBank/DDBJ databases">
        <title>Genome of Sphaerochaeta halotolerans strain 4-11.</title>
        <authorList>
            <person name="Nazina T.N."/>
            <person name="Sokolova D.S."/>
        </authorList>
    </citation>
    <scope>NUCLEOTIDE SEQUENCE [LARGE SCALE GENOMIC DNA]</scope>
    <source>
        <strain evidence="1 2">4-11</strain>
    </source>
</reference>
<accession>A0A372MEU9</accession>
<organism evidence="1 2">
    <name type="scientific">Sphaerochaeta halotolerans</name>
    <dbReference type="NCBI Taxonomy" id="2293840"/>
    <lineage>
        <taxon>Bacteria</taxon>
        <taxon>Pseudomonadati</taxon>
        <taxon>Spirochaetota</taxon>
        <taxon>Spirochaetia</taxon>
        <taxon>Spirochaetales</taxon>
        <taxon>Sphaerochaetaceae</taxon>
        <taxon>Sphaerochaeta</taxon>
    </lineage>
</organism>